<protein>
    <submittedName>
        <fullName evidence="1">Uncharacterized protein</fullName>
    </submittedName>
</protein>
<evidence type="ECO:0000313" key="2">
    <source>
        <dbReference type="Proteomes" id="UP001229651"/>
    </source>
</evidence>
<name>A0ABU0ERI4_9PSEU</name>
<comment type="caution">
    <text evidence="1">The sequence shown here is derived from an EMBL/GenBank/DDBJ whole genome shotgun (WGS) entry which is preliminary data.</text>
</comment>
<reference evidence="1 2" key="1">
    <citation type="submission" date="2023-07" db="EMBL/GenBank/DDBJ databases">
        <title>Sequencing the genomes of 1000 actinobacteria strains.</title>
        <authorList>
            <person name="Klenk H.-P."/>
        </authorList>
    </citation>
    <scope>NUCLEOTIDE SEQUENCE [LARGE SCALE GENOMIC DNA]</scope>
    <source>
        <strain evidence="1 2">DSM 45805</strain>
    </source>
</reference>
<dbReference type="EMBL" id="JAUSUT010000001">
    <property type="protein sequence ID" value="MDQ0377913.1"/>
    <property type="molecule type" value="Genomic_DNA"/>
</dbReference>
<proteinExistence type="predicted"/>
<gene>
    <name evidence="1" type="ORF">FB470_001907</name>
</gene>
<accession>A0ABU0ERI4</accession>
<sequence length="101" mass="11223">MTTAYKPTDTATSELAAALEAMGATLGYDPHFVHADCEWCPDQPRITEFRITRRPGPGFQHEQDEAEVCLFCFIPVLRAALDERTESDDAPIYVEHAGGPR</sequence>
<dbReference type="RefSeq" id="WP_306990514.1">
    <property type="nucleotide sequence ID" value="NZ_JAUSUT010000001.1"/>
</dbReference>
<organism evidence="1 2">
    <name type="scientific">Amycolatopsis thermophila</name>
    <dbReference type="NCBI Taxonomy" id="206084"/>
    <lineage>
        <taxon>Bacteria</taxon>
        <taxon>Bacillati</taxon>
        <taxon>Actinomycetota</taxon>
        <taxon>Actinomycetes</taxon>
        <taxon>Pseudonocardiales</taxon>
        <taxon>Pseudonocardiaceae</taxon>
        <taxon>Amycolatopsis</taxon>
    </lineage>
</organism>
<dbReference type="Proteomes" id="UP001229651">
    <property type="component" value="Unassembled WGS sequence"/>
</dbReference>
<keyword evidence="2" id="KW-1185">Reference proteome</keyword>
<evidence type="ECO:0000313" key="1">
    <source>
        <dbReference type="EMBL" id="MDQ0377913.1"/>
    </source>
</evidence>